<feature type="region of interest" description="Disordered" evidence="3">
    <location>
        <begin position="112"/>
        <end position="152"/>
    </location>
</feature>
<evidence type="ECO:0000256" key="1">
    <source>
        <dbReference type="ARBA" id="ARBA00022443"/>
    </source>
</evidence>
<dbReference type="Gene3D" id="2.30.30.40">
    <property type="entry name" value="SH3 Domains"/>
    <property type="match status" value="1"/>
</dbReference>
<accession>A0A5N5SSX4</accession>
<evidence type="ECO:0000313" key="6">
    <source>
        <dbReference type="EMBL" id="KAB7496799.1"/>
    </source>
</evidence>
<feature type="compositionally biased region" description="Low complexity" evidence="3">
    <location>
        <begin position="135"/>
        <end position="150"/>
    </location>
</feature>
<dbReference type="SUPFAM" id="SSF50044">
    <property type="entry name" value="SH3-domain"/>
    <property type="match status" value="1"/>
</dbReference>
<dbReference type="Pfam" id="PF00169">
    <property type="entry name" value="PH"/>
    <property type="match status" value="1"/>
</dbReference>
<dbReference type="PROSITE" id="PS50002">
    <property type="entry name" value="SH3"/>
    <property type="match status" value="1"/>
</dbReference>
<dbReference type="InterPro" id="IPR001849">
    <property type="entry name" value="PH_domain"/>
</dbReference>
<comment type="caution">
    <text evidence="6">The sequence shown here is derived from an EMBL/GenBank/DDBJ whole genome shotgun (WGS) entry which is preliminary data.</text>
</comment>
<dbReference type="OrthoDB" id="243840at2759"/>
<feature type="region of interest" description="Disordered" evidence="3">
    <location>
        <begin position="508"/>
        <end position="558"/>
    </location>
</feature>
<dbReference type="Pfam" id="PF07653">
    <property type="entry name" value="SH3_2"/>
    <property type="match status" value="1"/>
</dbReference>
<proteinExistence type="predicted"/>
<evidence type="ECO:0000259" key="5">
    <source>
        <dbReference type="PROSITE" id="PS50003"/>
    </source>
</evidence>
<feature type="region of interest" description="Disordered" evidence="3">
    <location>
        <begin position="349"/>
        <end position="431"/>
    </location>
</feature>
<dbReference type="InterPro" id="IPR036028">
    <property type="entry name" value="SH3-like_dom_sf"/>
</dbReference>
<dbReference type="InterPro" id="IPR001452">
    <property type="entry name" value="SH3_domain"/>
</dbReference>
<protein>
    <submittedName>
        <fullName evidence="6">Uncharacterized protein</fullName>
    </submittedName>
</protein>
<dbReference type="SUPFAM" id="SSF50729">
    <property type="entry name" value="PH domain-like"/>
    <property type="match status" value="1"/>
</dbReference>
<feature type="compositionally biased region" description="Polar residues" evidence="3">
    <location>
        <begin position="381"/>
        <end position="398"/>
    </location>
</feature>
<feature type="compositionally biased region" description="Polar residues" evidence="3">
    <location>
        <begin position="618"/>
        <end position="632"/>
    </location>
</feature>
<feature type="region of interest" description="Disordered" evidence="3">
    <location>
        <begin position="600"/>
        <end position="662"/>
    </location>
</feature>
<keyword evidence="7" id="KW-1185">Reference proteome</keyword>
<reference evidence="6 7" key="1">
    <citation type="journal article" date="2019" name="PLoS Biol.">
        <title>Sex chromosomes control vertical transmission of feminizing Wolbachia symbionts in an isopod.</title>
        <authorList>
            <person name="Becking T."/>
            <person name="Chebbi M.A."/>
            <person name="Giraud I."/>
            <person name="Moumen B."/>
            <person name="Laverre T."/>
            <person name="Caubet Y."/>
            <person name="Peccoud J."/>
            <person name="Gilbert C."/>
            <person name="Cordaux R."/>
        </authorList>
    </citation>
    <scope>NUCLEOTIDE SEQUENCE [LARGE SCALE GENOMIC DNA]</scope>
    <source>
        <strain evidence="6">ANa2</strain>
        <tissue evidence="6">Whole body excluding digestive tract and cuticle</tissue>
    </source>
</reference>
<gene>
    <name evidence="6" type="ORF">Anas_09966</name>
</gene>
<dbReference type="Gene3D" id="2.30.29.30">
    <property type="entry name" value="Pleckstrin-homology domain (PH domain)/Phosphotyrosine-binding domain (PTB)"/>
    <property type="match status" value="1"/>
</dbReference>
<keyword evidence="1 2" id="KW-0728">SH3 domain</keyword>
<dbReference type="Proteomes" id="UP000326759">
    <property type="component" value="Unassembled WGS sequence"/>
</dbReference>
<evidence type="ECO:0000256" key="3">
    <source>
        <dbReference type="SAM" id="MobiDB-lite"/>
    </source>
</evidence>
<feature type="domain" description="SH3" evidence="4">
    <location>
        <begin position="796"/>
        <end position="855"/>
    </location>
</feature>
<feature type="compositionally biased region" description="Polar residues" evidence="3">
    <location>
        <begin position="508"/>
        <end position="524"/>
    </location>
</feature>
<sequence length="855" mass="96400">MIHLGCHVIYKHVNRVRIHFFLEEGLKDESLSGKAECLRRGILLQLEGLRTVYPYLHFSSSTDPNANIRNSQTPLSSYINVDAQNAVNSSLMSTSSSSSINYSSTGCSNGSSSTGYSGDGMVTNSSDITTTTMQSRRSSNSNTDSPNTTDFFDERDEESYAEGVDPISFRSAVGNCNYHGVLNKRYKSILPGVLTSKPFRCVLVGSLLYFYNKEADNKQKKVINLSCYQLEEGPIDENKFPTRRKEFSFHLSSTNNKKSHTFFTTKKANMDRWVQSIRIAISSASHSSLLNKNDNSDSQMKKISTGSFIIPQKSSSENEYDEEEDEEFYEELNAEEIAKLTVGEEPTNLWKPPTVPQPPQALQPSTATEISDYYSVPEEASTLSTSQIGKHVYYNQQRRAPPERPPLPNILRDNVQQNRPLPQAPEDSDIQNKVFDSKFDDEIYCEIDEDMKKECNFGESMEDSSSLSKEIFDTINRRVPSTPEKYLNGRQNEASSFRNFVSKFTGKNSTGNDSIQGPSWNLNLNPIKKAPSLPPKGTPSFAISDEESEYKVPSSTLYPDSIYNVPSNIPVPVSQEEQHSGRYEDSSIVKEIKKELHVDENSLGICDDSNPKNEMETLDSNPKNEMETLDSNPKNEMETLEIKSSDTQTENQLKEENSKTTLKSKFQCVNESKPKTDEEVKTNSFNSVKDMIAKLNQTDDSLETSQKSLGYSSFRKGKNSPNKIVECKNKIEVSRSVKSIKDNIERGKLKLNISEEDDSDFEVNTNSNECTETYNNLKSTDDTENTREIGNSVSTEDSTVYVAKFAYVSTTEGELSFNRGDEIIVKDTSSEERLWRVLIKGREGFVPKEYLWKKE</sequence>
<feature type="compositionally biased region" description="Basic and acidic residues" evidence="3">
    <location>
        <begin position="633"/>
        <end position="644"/>
    </location>
</feature>
<evidence type="ECO:0000313" key="7">
    <source>
        <dbReference type="Proteomes" id="UP000326759"/>
    </source>
</evidence>
<dbReference type="EMBL" id="SEYY01021025">
    <property type="protein sequence ID" value="KAB7496799.1"/>
    <property type="molecule type" value="Genomic_DNA"/>
</dbReference>
<dbReference type="SMART" id="SM00233">
    <property type="entry name" value="PH"/>
    <property type="match status" value="1"/>
</dbReference>
<feature type="compositionally biased region" description="Polar residues" evidence="3">
    <location>
        <begin position="122"/>
        <end position="134"/>
    </location>
</feature>
<dbReference type="SMART" id="SM00326">
    <property type="entry name" value="SH3"/>
    <property type="match status" value="1"/>
</dbReference>
<dbReference type="PROSITE" id="PS50003">
    <property type="entry name" value="PH_DOMAIN"/>
    <property type="match status" value="1"/>
</dbReference>
<dbReference type="InterPro" id="IPR011993">
    <property type="entry name" value="PH-like_dom_sf"/>
</dbReference>
<evidence type="ECO:0000256" key="2">
    <source>
        <dbReference type="PROSITE-ProRule" id="PRU00192"/>
    </source>
</evidence>
<feature type="domain" description="PH" evidence="5">
    <location>
        <begin position="175"/>
        <end position="282"/>
    </location>
</feature>
<evidence type="ECO:0000259" key="4">
    <source>
        <dbReference type="PROSITE" id="PS50002"/>
    </source>
</evidence>
<dbReference type="AlphaFoldDB" id="A0A5N5SSX4"/>
<organism evidence="6 7">
    <name type="scientific">Armadillidium nasatum</name>
    <dbReference type="NCBI Taxonomy" id="96803"/>
    <lineage>
        <taxon>Eukaryota</taxon>
        <taxon>Metazoa</taxon>
        <taxon>Ecdysozoa</taxon>
        <taxon>Arthropoda</taxon>
        <taxon>Crustacea</taxon>
        <taxon>Multicrustacea</taxon>
        <taxon>Malacostraca</taxon>
        <taxon>Eumalacostraca</taxon>
        <taxon>Peracarida</taxon>
        <taxon>Isopoda</taxon>
        <taxon>Oniscidea</taxon>
        <taxon>Crinocheta</taxon>
        <taxon>Armadillidiidae</taxon>
        <taxon>Armadillidium</taxon>
    </lineage>
</organism>
<name>A0A5N5SSX4_9CRUS</name>